<protein>
    <submittedName>
        <fullName evidence="2">Uncharacterized protein</fullName>
    </submittedName>
</protein>
<reference evidence="2" key="1">
    <citation type="journal article" date="2019" name="Philos. Trans. R. Soc. Lond., B, Biol. Sci.">
        <title>Targeted metagenomic recovery of four divergent viruses reveals shared and distinctive characteristics of giant viruses of marine eukaryotes.</title>
        <authorList>
            <person name="Needham D.M."/>
            <person name="Poirier C."/>
            <person name="Hehenberger E."/>
            <person name="Jimenez V."/>
            <person name="Swalwell J.E."/>
            <person name="Santoro A.E."/>
            <person name="Worden A.Z."/>
        </authorList>
    </citation>
    <scope>NUCLEOTIDE SEQUENCE</scope>
    <source>
        <strain evidence="2">OPacV-662</strain>
    </source>
</reference>
<sequence>MKPLKIIHVYKNRLHNRGYFVYIFIGDTPHNVMSILNRIKTLSLDDTFIQLSKNDLVVLEKRYGEYWYNYFFYNKHINYAKRQMKRNKVILKKLAKFGKKWVDEHIHKPIQTIVAPYHYSFKVEKDAQFKINQTGGSEFNTSNSNVILDDTSKRINMVIKMKSDIIPHELVSQNGGDDTDDTDNNDDIDEFYDDDDDDDDDDNNDDDDDGHIFRFDEKPDEKEVKEYTKELEKIIETNTKRTKSIDPAVIAFEDQIQSMDVNHVINKIYVTDNIIYMDDNIDTVKKKISNAIQLAPRFKDNHILPIHQYLWCNYYVRSNKKEYKLMIGHDWLRKNNLINFPVEPLQRIEKYTSLDTDSEAMGIKEKFSQSQDRIKKEDKNYFVLREYKNYIRMNEIHMMDICSCIGQDMEFTNEQENIIFNTLIALYYPFITKDHFNNIMNYLNGNELENEITYMHLNYETIRNDLLMDKEIVKIVHDNRKHVKEKNYKNVNIVLSVLRCYLKLNEYQSIDLWKIMNNFEMTEATPYVQLNLPMHLEGGPFHKFKKMESGNDHLHQKFVNWVQTTPVGLSIKVKITHNRYLALKINETGRIEVRSEWDEKSNMTMENISLIFPRVRAVIQKINRENKASFILPIPIDSDYEPVYTNTIQRFHLLNEKFYIDHNELSDFFRLFYVYFVVVRDPRKRKGKMENNSGKHGTYLRYRRVSNFESEGAVIQRITYYIRNYQISDNALVERISNEFNLTDSEAKKIIKKTIDGSNITKKKNLKSITQLPSKISMPGIRVTITGKDYTKGISIQIHGAKSNHHITEITNTIKSILHVYQDAYLIKNRKWKPLLKKLDKLDRQAMRRNKIVEFVNHDENIVSNIKAMRKKDKRLNHNSSKDLYSKQCQGERQPPPWKTLEQIKRLGYKEHKDGFYYRKIPFKRAPKKFIYTRALKFRESNMYYICTPEKNKQYLHPGVLMRSRAANGAYRPCCFKKDMMYSANIKKRNALNESIGLNAEQDYSSETNYSKYILRNSDKIQDKRLMFMPNILDILFNSSQNNECTIQNNNLVQTDQYYFMYGVKTPQLHFIAAISYCLEITINEIKQKLVKALQEKQSHILYTSLNEGNIRLQRSQKDFSSDIMNAIDMSFALFRDLVEKVFNVTIITFVNVNDDFYIGCNPNYGNNNKYIYLIQNDTLFYPIVLVTKTKKSHIDYKFLFNFNDNIHQQIELFYEKNCQQNLLNMNAFKLQHMLSLIDKPIAQIIDDTYKCTALVTRDNLMIPIKPSGCILGIPIDNDYTKYRQSLDKTLKLLKQYSWIEVNAIYLSNNTPVRVDVRYKDTTNIENFFLTFIQVTPKAYSSLKNYKVINIEDDKFANNIDIERNLSNNLRLFRQHMYHIYRYELHYFLKAYPRIKEQIIELQLDKKKKPLIQLLWKISGDDNIKIKAPKMSTMVTSTSTWIKNNKKDILEYKPRNTRKLCSQETEFYCRGNKMVLPKFLLKVYVPKIANDILHNTTSGLEVLGVGYAVSDIVNMQEFSQKDTHIIVKGKIVNIVDLLNKIFGKGKYENIKIKKKSSNKMEYIEDQEYRETLINKWIIQKIPIQAGNPLYRAIINTLYYRSYVTNLGAYSDKQNQYTFRLKGMALQWLRYNIFVKKIKPPIDITLEKLNDLFDTTNVSSLWLLELWAIHNMLHIPILIYNNHRHLERKIANGNINSKSNINTKDALCIQYYIINNLPVVHAMYIPIKK</sequence>
<accession>A0A5J6VJH3</accession>
<feature type="region of interest" description="Disordered" evidence="1">
    <location>
        <begin position="169"/>
        <end position="218"/>
    </location>
</feature>
<evidence type="ECO:0000313" key="2">
    <source>
        <dbReference type="EMBL" id="QFG73993.1"/>
    </source>
</evidence>
<organism evidence="2">
    <name type="scientific">Megaviridae environmental sample</name>
    <dbReference type="NCBI Taxonomy" id="1737588"/>
    <lineage>
        <taxon>Viruses</taxon>
        <taxon>Varidnaviria</taxon>
        <taxon>Bamfordvirae</taxon>
        <taxon>Nucleocytoviricota</taxon>
        <taxon>Megaviricetes</taxon>
        <taxon>Imitervirales</taxon>
        <taxon>Mimiviridae</taxon>
        <taxon>environmental samples</taxon>
    </lineage>
</organism>
<feature type="compositionally biased region" description="Acidic residues" evidence="1">
    <location>
        <begin position="177"/>
        <end position="209"/>
    </location>
</feature>
<dbReference type="EMBL" id="MN448274">
    <property type="protein sequence ID" value="QFG73993.1"/>
    <property type="molecule type" value="Genomic_DNA"/>
</dbReference>
<proteinExistence type="predicted"/>
<evidence type="ECO:0000256" key="1">
    <source>
        <dbReference type="SAM" id="MobiDB-lite"/>
    </source>
</evidence>
<name>A0A5J6VJH3_9VIRU</name>